<evidence type="ECO:0000256" key="6">
    <source>
        <dbReference type="ARBA" id="ARBA00022694"/>
    </source>
</evidence>
<reference evidence="8" key="1">
    <citation type="submission" date="2020-10" db="EMBL/GenBank/DDBJ databases">
        <authorList>
            <person name="Gilroy R."/>
        </authorList>
    </citation>
    <scope>NUCLEOTIDE SEQUENCE</scope>
    <source>
        <strain evidence="8">CHK184-25365</strain>
    </source>
</reference>
<sequence>MRMRNKPWAKGELEACPYYLADPFPIRGHLHSLFEKSQPVHLELGCGKGVFLASLAVENPQINYLGIDIKSLVLASAIRNINAAYVQAERKVDNVLLTPYDISRITNILSPEDTVERIYINFCNPWDHPKQFKKRLTHPRQLEQYATFFPAGEIWFKTDDKMLFDHSLRYFEDSGYTLKAVERDLYHSSWLSQNHPTEHELRFVEQGLPIYFCIATKGQSC</sequence>
<comment type="similarity">
    <text evidence="7">Belongs to the class I-like SAM-binding methyltransferase superfamily. TrmB family.</text>
</comment>
<comment type="function">
    <text evidence="2 7">Catalyzes the formation of N(7)-methylguanine at position 46 (m7G46) in tRNA.</text>
</comment>
<comment type="caution">
    <text evidence="7">Lacks conserved residue(s) required for the propagation of feature annotation.</text>
</comment>
<comment type="catalytic activity">
    <reaction evidence="1 7">
        <text>guanosine(46) in tRNA + S-adenosyl-L-methionine = N(7)-methylguanosine(46) in tRNA + S-adenosyl-L-homocysteine</text>
        <dbReference type="Rhea" id="RHEA:42708"/>
        <dbReference type="Rhea" id="RHEA-COMP:10188"/>
        <dbReference type="Rhea" id="RHEA-COMP:10189"/>
        <dbReference type="ChEBI" id="CHEBI:57856"/>
        <dbReference type="ChEBI" id="CHEBI:59789"/>
        <dbReference type="ChEBI" id="CHEBI:74269"/>
        <dbReference type="ChEBI" id="CHEBI:74480"/>
        <dbReference type="EC" id="2.1.1.33"/>
    </reaction>
</comment>
<dbReference type="Pfam" id="PF02390">
    <property type="entry name" value="Methyltransf_4"/>
    <property type="match status" value="1"/>
</dbReference>
<gene>
    <name evidence="7 8" type="primary">trmB</name>
    <name evidence="8" type="ORF">IAB36_01340</name>
</gene>
<reference evidence="8" key="2">
    <citation type="journal article" date="2021" name="PeerJ">
        <title>Extensive microbial diversity within the chicken gut microbiome revealed by metagenomics and culture.</title>
        <authorList>
            <person name="Gilroy R."/>
            <person name="Ravi A."/>
            <person name="Getino M."/>
            <person name="Pursley I."/>
            <person name="Horton D.L."/>
            <person name="Alikhan N.F."/>
            <person name="Baker D."/>
            <person name="Gharbi K."/>
            <person name="Hall N."/>
            <person name="Watson M."/>
            <person name="Adriaenssens E.M."/>
            <person name="Foster-Nyarko E."/>
            <person name="Jarju S."/>
            <person name="Secka A."/>
            <person name="Antonio M."/>
            <person name="Oren A."/>
            <person name="Chaudhuri R.R."/>
            <person name="La Ragione R."/>
            <person name="Hildebrand F."/>
            <person name="Pallen M.J."/>
        </authorList>
    </citation>
    <scope>NUCLEOTIDE SEQUENCE</scope>
    <source>
        <strain evidence="8">CHK184-25365</strain>
    </source>
</reference>
<dbReference type="EC" id="2.1.1.33" evidence="7"/>
<dbReference type="GO" id="GO:0008176">
    <property type="term" value="F:tRNA (guanine(46)-N7)-methyltransferase activity"/>
    <property type="evidence" value="ECO:0007669"/>
    <property type="project" value="UniProtKB-UniRule"/>
</dbReference>
<feature type="binding site" evidence="7">
    <location>
        <position position="124"/>
    </location>
    <ligand>
        <name>S-adenosyl-L-methionine</name>
        <dbReference type="ChEBI" id="CHEBI:59789"/>
    </ligand>
</feature>
<evidence type="ECO:0000256" key="3">
    <source>
        <dbReference type="ARBA" id="ARBA00022603"/>
    </source>
</evidence>
<organism evidence="8 9">
    <name type="scientific">Candidatus Egerieicola pullicola</name>
    <dbReference type="NCBI Taxonomy" id="2840775"/>
    <lineage>
        <taxon>Bacteria</taxon>
        <taxon>Bacillati</taxon>
        <taxon>Bacillota</taxon>
        <taxon>Clostridia</taxon>
        <taxon>Eubacteriales</taxon>
        <taxon>Oscillospiraceae</taxon>
        <taxon>Oscillospiraceae incertae sedis</taxon>
        <taxon>Candidatus Egerieicola</taxon>
    </lineage>
</organism>
<feature type="binding site" evidence="7">
    <location>
        <position position="159"/>
    </location>
    <ligand>
        <name>substrate</name>
    </ligand>
</feature>
<dbReference type="InterPro" id="IPR003358">
    <property type="entry name" value="tRNA_(Gua-N-7)_MeTrfase_Trmb"/>
</dbReference>
<evidence type="ECO:0000256" key="2">
    <source>
        <dbReference type="ARBA" id="ARBA00003015"/>
    </source>
</evidence>
<accession>A0A9D1DCK9</accession>
<dbReference type="NCBIfam" id="NF001080">
    <property type="entry name" value="PRK00121.2-2"/>
    <property type="match status" value="1"/>
</dbReference>
<feature type="binding site" evidence="7">
    <location>
        <position position="68"/>
    </location>
    <ligand>
        <name>S-adenosyl-L-methionine</name>
        <dbReference type="ChEBI" id="CHEBI:59789"/>
    </ligand>
</feature>
<dbReference type="InterPro" id="IPR029063">
    <property type="entry name" value="SAM-dependent_MTases_sf"/>
</dbReference>
<evidence type="ECO:0000313" key="8">
    <source>
        <dbReference type="EMBL" id="HIR40454.1"/>
    </source>
</evidence>
<feature type="binding site" evidence="7">
    <location>
        <position position="101"/>
    </location>
    <ligand>
        <name>S-adenosyl-L-methionine</name>
        <dbReference type="ChEBI" id="CHEBI:59789"/>
    </ligand>
</feature>
<evidence type="ECO:0000313" key="9">
    <source>
        <dbReference type="Proteomes" id="UP000886749"/>
    </source>
</evidence>
<keyword evidence="5 7" id="KW-0949">S-adenosyl-L-methionine</keyword>
<keyword evidence="3 7" id="KW-0489">Methyltransferase</keyword>
<evidence type="ECO:0000256" key="1">
    <source>
        <dbReference type="ARBA" id="ARBA00000142"/>
    </source>
</evidence>
<dbReference type="Gene3D" id="3.40.50.150">
    <property type="entry name" value="Vaccinia Virus protein VP39"/>
    <property type="match status" value="1"/>
</dbReference>
<comment type="pathway">
    <text evidence="7">tRNA modification; N(7)-methylguanine-tRNA biosynthesis.</text>
</comment>
<evidence type="ECO:0000256" key="5">
    <source>
        <dbReference type="ARBA" id="ARBA00022691"/>
    </source>
</evidence>
<evidence type="ECO:0000256" key="4">
    <source>
        <dbReference type="ARBA" id="ARBA00022679"/>
    </source>
</evidence>
<dbReference type="SUPFAM" id="SSF53335">
    <property type="entry name" value="S-adenosyl-L-methionine-dependent methyltransferases"/>
    <property type="match status" value="1"/>
</dbReference>
<proteinExistence type="inferred from homology"/>
<dbReference type="AlphaFoldDB" id="A0A9D1DCK9"/>
<protein>
    <recommendedName>
        <fullName evidence="7">tRNA (guanine-N(7)-)-methyltransferase</fullName>
        <ecNumber evidence="7">2.1.1.33</ecNumber>
    </recommendedName>
    <alternativeName>
        <fullName evidence="7">tRNA (guanine(46)-N(7))-methyltransferase</fullName>
    </alternativeName>
    <alternativeName>
        <fullName evidence="7">tRNA(m7G46)-methyltransferase</fullName>
    </alternativeName>
</protein>
<name>A0A9D1DCK9_9FIRM</name>
<dbReference type="HAMAP" id="MF_01057">
    <property type="entry name" value="tRNA_methyltr_TrmB"/>
    <property type="match status" value="1"/>
</dbReference>
<keyword evidence="4 7" id="KW-0808">Transferase</keyword>
<dbReference type="EMBL" id="DVGY01000032">
    <property type="protein sequence ID" value="HIR40454.1"/>
    <property type="molecule type" value="Genomic_DNA"/>
</dbReference>
<feature type="binding site" evidence="7">
    <location>
        <position position="43"/>
    </location>
    <ligand>
        <name>S-adenosyl-L-methionine</name>
        <dbReference type="ChEBI" id="CHEBI:59789"/>
    </ligand>
</feature>
<dbReference type="PANTHER" id="PTHR23417:SF14">
    <property type="entry name" value="PENTACOTRIPEPTIDE-REPEAT REGION OF PRORP DOMAIN-CONTAINING PROTEIN"/>
    <property type="match status" value="1"/>
</dbReference>
<dbReference type="Proteomes" id="UP000886749">
    <property type="component" value="Unassembled WGS sequence"/>
</dbReference>
<dbReference type="GO" id="GO:0043527">
    <property type="term" value="C:tRNA methyltransferase complex"/>
    <property type="evidence" value="ECO:0007669"/>
    <property type="project" value="TreeGrafter"/>
</dbReference>
<comment type="caution">
    <text evidence="8">The sequence shown here is derived from an EMBL/GenBank/DDBJ whole genome shotgun (WGS) entry which is preliminary data.</text>
</comment>
<evidence type="ECO:0000256" key="7">
    <source>
        <dbReference type="HAMAP-Rule" id="MF_01057"/>
    </source>
</evidence>
<dbReference type="InterPro" id="IPR055361">
    <property type="entry name" value="tRNA_methyltr_TrmB_bact"/>
</dbReference>
<keyword evidence="6 7" id="KW-0819">tRNA processing</keyword>
<dbReference type="PANTHER" id="PTHR23417">
    <property type="entry name" value="3-DEOXY-D-MANNO-OCTULOSONIC-ACID TRANSFERASE/TRNA GUANINE-N 7 - -METHYLTRANSFERASE"/>
    <property type="match status" value="1"/>
</dbReference>
<dbReference type="PROSITE" id="PS51625">
    <property type="entry name" value="SAM_MT_TRMB"/>
    <property type="match status" value="1"/>
</dbReference>
<dbReference type="NCBIfam" id="TIGR00091">
    <property type="entry name" value="tRNA (guanosine(46)-N7)-methyltransferase TrmB"/>
    <property type="match status" value="1"/>
</dbReference>